<evidence type="ECO:0000313" key="2">
    <source>
        <dbReference type="EMBL" id="CAF4844844.1"/>
    </source>
</evidence>
<dbReference type="OrthoDB" id="6159213at2759"/>
<dbReference type="PANTHER" id="PTHR12243:SF67">
    <property type="entry name" value="COREPRESSOR OF PANGOLIN, ISOFORM A-RELATED"/>
    <property type="match status" value="1"/>
</dbReference>
<dbReference type="SMART" id="SM00595">
    <property type="entry name" value="MADF"/>
    <property type="match status" value="1"/>
</dbReference>
<accession>A0A821RQ46</accession>
<reference evidence="2" key="1">
    <citation type="submission" date="2021-02" db="EMBL/GenBank/DDBJ databases">
        <authorList>
            <person name="Steward A R."/>
        </authorList>
    </citation>
    <scope>NUCLEOTIDE SEQUENCE</scope>
</reference>
<feature type="domain" description="MADF" evidence="1">
    <location>
        <begin position="11"/>
        <end position="114"/>
    </location>
</feature>
<dbReference type="Pfam" id="PF10545">
    <property type="entry name" value="MADF_DNA_bdg"/>
    <property type="match status" value="1"/>
</dbReference>
<sequence length="245" mass="28520">MADDSSIDSEKIISLVEQKPVLWDKTLELYKNRVSTRAAWKEIMIVIDPTFEKKEEKTRQAFVKLIIQRWTHIRDNYNRSYKKIQEQKRSGSGAKTAKPYVYSKQLSFLKKVIEPKETISNVISKNNYTESENQKNNSEGNDTSAANSIQTQVNMATMSPIPKFIPKRPMKNAVNPLDAKMMKFMDSYSNNEPKTINRHLSFFKGIIPSLDKFDDDEVLEFQMGVLQLLKNIKSRRNRNNNQINY</sequence>
<dbReference type="GO" id="GO:0005634">
    <property type="term" value="C:nucleus"/>
    <property type="evidence" value="ECO:0007669"/>
    <property type="project" value="TreeGrafter"/>
</dbReference>
<gene>
    <name evidence="2" type="ORF">PMACD_LOCUS6525</name>
</gene>
<dbReference type="Proteomes" id="UP000663880">
    <property type="component" value="Unassembled WGS sequence"/>
</dbReference>
<organism evidence="2 3">
    <name type="scientific">Pieris macdunnoughi</name>
    <dbReference type="NCBI Taxonomy" id="345717"/>
    <lineage>
        <taxon>Eukaryota</taxon>
        <taxon>Metazoa</taxon>
        <taxon>Ecdysozoa</taxon>
        <taxon>Arthropoda</taxon>
        <taxon>Hexapoda</taxon>
        <taxon>Insecta</taxon>
        <taxon>Pterygota</taxon>
        <taxon>Neoptera</taxon>
        <taxon>Endopterygota</taxon>
        <taxon>Lepidoptera</taxon>
        <taxon>Glossata</taxon>
        <taxon>Ditrysia</taxon>
        <taxon>Papilionoidea</taxon>
        <taxon>Pieridae</taxon>
        <taxon>Pierinae</taxon>
        <taxon>Pieris</taxon>
    </lineage>
</organism>
<dbReference type="PROSITE" id="PS51029">
    <property type="entry name" value="MADF"/>
    <property type="match status" value="1"/>
</dbReference>
<dbReference type="EMBL" id="CAJOBZ010000014">
    <property type="protein sequence ID" value="CAF4844844.1"/>
    <property type="molecule type" value="Genomic_DNA"/>
</dbReference>
<dbReference type="GO" id="GO:0006357">
    <property type="term" value="P:regulation of transcription by RNA polymerase II"/>
    <property type="evidence" value="ECO:0007669"/>
    <property type="project" value="TreeGrafter"/>
</dbReference>
<evidence type="ECO:0000259" key="1">
    <source>
        <dbReference type="PROSITE" id="PS51029"/>
    </source>
</evidence>
<comment type="caution">
    <text evidence="2">The sequence shown here is derived from an EMBL/GenBank/DDBJ whole genome shotgun (WGS) entry which is preliminary data.</text>
</comment>
<dbReference type="GO" id="GO:0005667">
    <property type="term" value="C:transcription regulator complex"/>
    <property type="evidence" value="ECO:0007669"/>
    <property type="project" value="TreeGrafter"/>
</dbReference>
<name>A0A821RQ46_9NEOP</name>
<proteinExistence type="predicted"/>
<dbReference type="AlphaFoldDB" id="A0A821RQ46"/>
<dbReference type="InterPro" id="IPR006578">
    <property type="entry name" value="MADF-dom"/>
</dbReference>
<protein>
    <recommendedName>
        <fullName evidence="1">MADF domain-containing protein</fullName>
    </recommendedName>
</protein>
<dbReference type="PANTHER" id="PTHR12243">
    <property type="entry name" value="MADF DOMAIN TRANSCRIPTION FACTOR"/>
    <property type="match status" value="1"/>
</dbReference>
<evidence type="ECO:0000313" key="3">
    <source>
        <dbReference type="Proteomes" id="UP000663880"/>
    </source>
</evidence>
<dbReference type="InterPro" id="IPR039353">
    <property type="entry name" value="TF_Adf1"/>
</dbReference>
<keyword evidence="3" id="KW-1185">Reference proteome</keyword>